<keyword evidence="4 7" id="KW-1133">Transmembrane helix</keyword>
<dbReference type="HOGENOM" id="CLU_372944_0_0_0"/>
<accession>D7CTN0</accession>
<gene>
    <name evidence="10" type="ordered locus">Trad_0752</name>
</gene>
<evidence type="ECO:0000313" key="10">
    <source>
        <dbReference type="EMBL" id="ADI13887.1"/>
    </source>
</evidence>
<dbReference type="RefSeq" id="WP_013177259.1">
    <property type="nucleotide sequence ID" value="NC_014221.1"/>
</dbReference>
<keyword evidence="5 7" id="KW-0472">Membrane</keyword>
<feature type="transmembrane region" description="Helical" evidence="7">
    <location>
        <begin position="333"/>
        <end position="353"/>
    </location>
</feature>
<keyword evidence="2" id="KW-1003">Cell membrane</keyword>
<evidence type="ECO:0000256" key="3">
    <source>
        <dbReference type="ARBA" id="ARBA00022692"/>
    </source>
</evidence>
<evidence type="ECO:0000256" key="6">
    <source>
        <dbReference type="ARBA" id="ARBA00038076"/>
    </source>
</evidence>
<dbReference type="GO" id="GO:0022857">
    <property type="term" value="F:transmembrane transporter activity"/>
    <property type="evidence" value="ECO:0007669"/>
    <property type="project" value="TreeGrafter"/>
</dbReference>
<dbReference type="EMBL" id="CP002049">
    <property type="protein sequence ID" value="ADI13887.1"/>
    <property type="molecule type" value="Genomic_DNA"/>
</dbReference>
<comment type="similarity">
    <text evidence="6">Belongs to the ABC-4 integral membrane protein family.</text>
</comment>
<dbReference type="AlphaFoldDB" id="D7CTN0"/>
<evidence type="ECO:0000259" key="8">
    <source>
        <dbReference type="Pfam" id="PF02687"/>
    </source>
</evidence>
<dbReference type="OrthoDB" id="1451596at2"/>
<keyword evidence="3 7" id="KW-0812">Transmembrane</keyword>
<dbReference type="STRING" id="649638.Trad_0752"/>
<dbReference type="InterPro" id="IPR050250">
    <property type="entry name" value="Macrolide_Exporter_MacB"/>
</dbReference>
<name>D7CTN0_TRURR</name>
<evidence type="ECO:0000256" key="1">
    <source>
        <dbReference type="ARBA" id="ARBA00004651"/>
    </source>
</evidence>
<evidence type="ECO:0000256" key="7">
    <source>
        <dbReference type="SAM" id="Phobius"/>
    </source>
</evidence>
<evidence type="ECO:0000256" key="2">
    <source>
        <dbReference type="ARBA" id="ARBA00022475"/>
    </source>
</evidence>
<feature type="domain" description="MacB-like periplasmic core" evidence="9">
    <location>
        <begin position="10"/>
        <end position="213"/>
    </location>
</feature>
<keyword evidence="11" id="KW-1185">Reference proteome</keyword>
<feature type="transmembrane region" description="Helical" evidence="7">
    <location>
        <begin position="374"/>
        <end position="398"/>
    </location>
</feature>
<evidence type="ECO:0008006" key="12">
    <source>
        <dbReference type="Google" id="ProtNLM"/>
    </source>
</evidence>
<organism evidence="10 11">
    <name type="scientific">Truepera radiovictrix (strain DSM 17093 / CIP 108686 / LMG 22925 / RQ-24)</name>
    <dbReference type="NCBI Taxonomy" id="649638"/>
    <lineage>
        <taxon>Bacteria</taxon>
        <taxon>Thermotogati</taxon>
        <taxon>Deinococcota</taxon>
        <taxon>Deinococci</taxon>
        <taxon>Trueperales</taxon>
        <taxon>Trueperaceae</taxon>
        <taxon>Truepera</taxon>
    </lineage>
</organism>
<dbReference type="KEGG" id="tra:Trad_0752"/>
<feature type="transmembrane region" description="Helical" evidence="7">
    <location>
        <begin position="708"/>
        <end position="729"/>
    </location>
</feature>
<evidence type="ECO:0000256" key="4">
    <source>
        <dbReference type="ARBA" id="ARBA00022989"/>
    </source>
</evidence>
<feature type="transmembrane region" description="Helical" evidence="7">
    <location>
        <begin position="622"/>
        <end position="643"/>
    </location>
</feature>
<reference evidence="10 11" key="2">
    <citation type="journal article" date="2011" name="Stand. Genomic Sci.">
        <title>Complete genome sequence of Truepera radiovictrix type strain (RQ-24).</title>
        <authorList>
            <person name="Ivanova N."/>
            <person name="Rohde C."/>
            <person name="Munk C."/>
            <person name="Nolan M."/>
            <person name="Lucas S."/>
            <person name="Del Rio T.G."/>
            <person name="Tice H."/>
            <person name="Deshpande S."/>
            <person name="Cheng J.F."/>
            <person name="Tapia R."/>
            <person name="Han C."/>
            <person name="Goodwin L."/>
            <person name="Pitluck S."/>
            <person name="Liolios K."/>
            <person name="Mavromatis K."/>
            <person name="Mikhailova N."/>
            <person name="Pati A."/>
            <person name="Chen A."/>
            <person name="Palaniappan K."/>
            <person name="Land M."/>
            <person name="Hauser L."/>
            <person name="Chang Y.J."/>
            <person name="Jeffries C.D."/>
            <person name="Brambilla E."/>
            <person name="Rohde M."/>
            <person name="Goker M."/>
            <person name="Tindall B.J."/>
            <person name="Woyke T."/>
            <person name="Bristow J."/>
            <person name="Eisen J.A."/>
            <person name="Markowitz V."/>
            <person name="Hugenholtz P."/>
            <person name="Kyrpides N.C."/>
            <person name="Klenk H.P."/>
            <person name="Lapidus A."/>
        </authorList>
    </citation>
    <scope>NUCLEOTIDE SEQUENCE [LARGE SCALE GENOMIC DNA]</scope>
    <source>
        <strain evidence="11">DSM 17093 / CIP 108686 / LMG 22925 / RQ-24</strain>
    </source>
</reference>
<dbReference type="PANTHER" id="PTHR30572">
    <property type="entry name" value="MEMBRANE COMPONENT OF TRANSPORTER-RELATED"/>
    <property type="match status" value="1"/>
</dbReference>
<comment type="subcellular location">
    <subcellularLocation>
        <location evidence="1">Cell membrane</location>
        <topology evidence="1">Multi-pass membrane protein</topology>
    </subcellularLocation>
</comment>
<dbReference type="PANTHER" id="PTHR30572:SF4">
    <property type="entry name" value="ABC TRANSPORTER PERMEASE YTRF"/>
    <property type="match status" value="1"/>
</dbReference>
<evidence type="ECO:0000256" key="5">
    <source>
        <dbReference type="ARBA" id="ARBA00023136"/>
    </source>
</evidence>
<reference evidence="11" key="1">
    <citation type="submission" date="2010-05" db="EMBL/GenBank/DDBJ databases">
        <title>The complete genome of Truepera radiovictris DSM 17093.</title>
        <authorList>
            <consortium name="US DOE Joint Genome Institute (JGI-PGF)"/>
            <person name="Lucas S."/>
            <person name="Copeland A."/>
            <person name="Lapidus A."/>
            <person name="Glavina del Rio T."/>
            <person name="Dalin E."/>
            <person name="Tice H."/>
            <person name="Bruce D."/>
            <person name="Goodwin L."/>
            <person name="Pitluck S."/>
            <person name="Kyrpides N."/>
            <person name="Mavromatis K."/>
            <person name="Ovchinnikova G."/>
            <person name="Munk A.C."/>
            <person name="Detter J.C."/>
            <person name="Han C."/>
            <person name="Tapia R."/>
            <person name="Land M."/>
            <person name="Hauser L."/>
            <person name="Markowitz V."/>
            <person name="Cheng J.-F."/>
            <person name="Hugenholtz P."/>
            <person name="Woyke T."/>
            <person name="Wu D."/>
            <person name="Tindall B."/>
            <person name="Pomrenke H.G."/>
            <person name="Brambilla E."/>
            <person name="Klenk H.-P."/>
            <person name="Eisen J.A."/>
        </authorList>
    </citation>
    <scope>NUCLEOTIDE SEQUENCE [LARGE SCALE GENOMIC DNA]</scope>
    <source>
        <strain evidence="11">DSM 17093 / CIP 108686 / LMG 22925 / RQ-24</strain>
    </source>
</reference>
<feature type="domain" description="ABC3 transporter permease C-terminal" evidence="8">
    <location>
        <begin position="624"/>
        <end position="727"/>
    </location>
</feature>
<dbReference type="Pfam" id="PF02687">
    <property type="entry name" value="FtsX"/>
    <property type="match status" value="1"/>
</dbReference>
<dbReference type="Proteomes" id="UP000000379">
    <property type="component" value="Chromosome"/>
</dbReference>
<dbReference type="InterPro" id="IPR003838">
    <property type="entry name" value="ABC3_permease_C"/>
</dbReference>
<feature type="transmembrane region" description="Helical" evidence="7">
    <location>
        <begin position="676"/>
        <end position="696"/>
    </location>
</feature>
<protein>
    <recommendedName>
        <fullName evidence="12">ABC3 transporter permease protein domain-containing protein</fullName>
    </recommendedName>
</protein>
<dbReference type="eggNOG" id="COG0577">
    <property type="taxonomic scope" value="Bacteria"/>
</dbReference>
<proteinExistence type="inferred from homology"/>
<sequence length="745" mass="79542">MALFRYVNVLSLLLIVALVTAVLALSARSDAEWQALVTGVGGEDVVTFRLRRDAVDAPSWTPRHLTDLSALTGVREVFWRGGYHYIQGPGSAYVLPVTVASPGFLSARQVTLVAGRDLSAEDAGRPRAVLSEQHAREIFPDLSPAEVLGQSIRVDNEQLEIVGVAGDSDEVDAAFRTATTPPSSYPGSYDLQTVYLRLDDETNMAAVVEQATAYLAATEALAMLEAIPYREFVRPGVIDERLDYVREITVLFDWLVAFALLLGVINLFNQALLSAAARRQRWALHRVLGATRGQLVARELVIGAGAEWGAVIFGVLLGGLLGSLFGGLLSLRVVLTGLLIGILSFLLGSFPLVKGTLSLHPYGALRQSKGVARHPLLTLAGALGLLGGLALVVLAGGFRDLGQRAVGAEVQAIGADLVAFVPDRRSILPVAQLTEEDVAAFREAFPRVPVTRFERYPASVQRDTVSYDVEVIAADDVFLEVSGTRLEAGSWEGAGVVLGSAVAAALFPDGGALGQRVTLGGQRLGSDLELEVEAVAALPATERFESPALRPGAVLLPRALLNTFSLTSEVYARVGGLTESEVEALGAFLSARYPQTAPTVAFYAADSERWYLGRLQEVARHFNLVAVLIFVLASVGMATLAVARAEARRYVRGLERAFGATRAEVFRRELQSVARLSLLIGTLGVGVGLFTLWWWASGAGYAFVIPAFWLFAALVTTSGIGVLVGTAVAHWSAFRSPMAVLRGEG</sequence>
<feature type="transmembrane region" description="Helical" evidence="7">
    <location>
        <begin position="254"/>
        <end position="275"/>
    </location>
</feature>
<dbReference type="Pfam" id="PF12704">
    <property type="entry name" value="MacB_PCD"/>
    <property type="match status" value="2"/>
</dbReference>
<evidence type="ECO:0000259" key="9">
    <source>
        <dbReference type="Pfam" id="PF12704"/>
    </source>
</evidence>
<dbReference type="InterPro" id="IPR025857">
    <property type="entry name" value="MacB_PCD"/>
</dbReference>
<feature type="domain" description="MacB-like periplasmic core" evidence="9">
    <location>
        <begin position="382"/>
        <end position="566"/>
    </location>
</feature>
<dbReference type="GO" id="GO:0005886">
    <property type="term" value="C:plasma membrane"/>
    <property type="evidence" value="ECO:0007669"/>
    <property type="project" value="UniProtKB-SubCell"/>
</dbReference>
<feature type="transmembrane region" description="Helical" evidence="7">
    <location>
        <begin position="296"/>
        <end position="321"/>
    </location>
</feature>
<evidence type="ECO:0000313" key="11">
    <source>
        <dbReference type="Proteomes" id="UP000000379"/>
    </source>
</evidence>